<feature type="transmembrane region" description="Helical" evidence="1">
    <location>
        <begin position="51"/>
        <end position="80"/>
    </location>
</feature>
<dbReference type="Proteomes" id="UP000887574">
    <property type="component" value="Unplaced"/>
</dbReference>
<accession>A0A915E4D1</accession>
<comment type="subcellular location">
    <subcellularLocation>
        <location evidence="1">Membrane</location>
        <topology evidence="1">Multi-pass membrane protein</topology>
    </subcellularLocation>
</comment>
<dbReference type="InterPro" id="IPR004345">
    <property type="entry name" value="TB2_DP1_HVA22"/>
</dbReference>
<keyword evidence="1" id="KW-0472">Membrane</keyword>
<protein>
    <recommendedName>
        <fullName evidence="1">Receptor expression-enhancing protein</fullName>
    </recommendedName>
</protein>
<comment type="similarity">
    <text evidence="1">Belongs to the DP1 family.</text>
</comment>
<keyword evidence="1" id="KW-1133">Transmembrane helix</keyword>
<name>A0A915E4D1_9BILA</name>
<proteinExistence type="inferred from homology"/>
<reference evidence="3" key="1">
    <citation type="submission" date="2022-11" db="UniProtKB">
        <authorList>
            <consortium name="WormBaseParasite"/>
        </authorList>
    </citation>
    <scope>IDENTIFICATION</scope>
</reference>
<evidence type="ECO:0000256" key="1">
    <source>
        <dbReference type="RuleBase" id="RU362006"/>
    </source>
</evidence>
<dbReference type="PANTHER" id="PTHR12300">
    <property type="entry name" value="HVA22-LIKE PROTEINS"/>
    <property type="match status" value="1"/>
</dbReference>
<sequence>MVYCGLTLLCIYLVFGRFAQLLCNLIGFGYPAYASYIAIKSETKEDDTQWLIYWTVFASFSLVDFFAEWLMSYFPVYWLFKAPFLLYLAMPQTRGAITLYSHVVNPVISKLEDIWQSYSQKEVTMKKK</sequence>
<keyword evidence="2" id="KW-1185">Reference proteome</keyword>
<dbReference type="PANTHER" id="PTHR12300:SF34">
    <property type="entry name" value="RECEPTOR EXPRESSION-ENHANCING PROTEIN"/>
    <property type="match status" value="1"/>
</dbReference>
<dbReference type="AlphaFoldDB" id="A0A915E4D1"/>
<dbReference type="GO" id="GO:0016020">
    <property type="term" value="C:membrane"/>
    <property type="evidence" value="ECO:0007669"/>
    <property type="project" value="UniProtKB-SubCell"/>
</dbReference>
<dbReference type="Pfam" id="PF03134">
    <property type="entry name" value="TB2_DP1_HVA22"/>
    <property type="match status" value="1"/>
</dbReference>
<evidence type="ECO:0000313" key="3">
    <source>
        <dbReference type="WBParaSite" id="jg26580"/>
    </source>
</evidence>
<organism evidence="2 3">
    <name type="scientific">Ditylenchus dipsaci</name>
    <dbReference type="NCBI Taxonomy" id="166011"/>
    <lineage>
        <taxon>Eukaryota</taxon>
        <taxon>Metazoa</taxon>
        <taxon>Ecdysozoa</taxon>
        <taxon>Nematoda</taxon>
        <taxon>Chromadorea</taxon>
        <taxon>Rhabditida</taxon>
        <taxon>Tylenchina</taxon>
        <taxon>Tylenchomorpha</taxon>
        <taxon>Sphaerularioidea</taxon>
        <taxon>Anguinidae</taxon>
        <taxon>Anguininae</taxon>
        <taxon>Ditylenchus</taxon>
    </lineage>
</organism>
<keyword evidence="1" id="KW-0812">Transmembrane</keyword>
<comment type="caution">
    <text evidence="1">Lacks conserved residue(s) required for the propagation of feature annotation.</text>
</comment>
<evidence type="ECO:0000313" key="2">
    <source>
        <dbReference type="Proteomes" id="UP000887574"/>
    </source>
</evidence>
<dbReference type="WBParaSite" id="jg26580">
    <property type="protein sequence ID" value="jg26580"/>
    <property type="gene ID" value="jg26580"/>
</dbReference>